<evidence type="ECO:0000313" key="1">
    <source>
        <dbReference type="EMBL" id="CAD8143763.1"/>
    </source>
</evidence>
<name>A0A8S1SUJ4_9CILI</name>
<gene>
    <name evidence="1" type="ORF">PPENT_87.1.T0120392</name>
</gene>
<protein>
    <submittedName>
        <fullName evidence="1">Uncharacterized protein</fullName>
    </submittedName>
</protein>
<dbReference type="AlphaFoldDB" id="A0A8S1SUJ4"/>
<proteinExistence type="predicted"/>
<sequence length="76" mass="9344">MNQYMVVMTNQQVFQVQTFQIINLIIHMLQKNNINTYLHKIIIDLRLPFYHVELMHQIRNILKRSRISFINDQQFI</sequence>
<accession>A0A8S1SUJ4</accession>
<dbReference type="EMBL" id="CAJJDO010000012">
    <property type="protein sequence ID" value="CAD8143763.1"/>
    <property type="molecule type" value="Genomic_DNA"/>
</dbReference>
<reference evidence="1" key="1">
    <citation type="submission" date="2021-01" db="EMBL/GenBank/DDBJ databases">
        <authorList>
            <consortium name="Genoscope - CEA"/>
            <person name="William W."/>
        </authorList>
    </citation>
    <scope>NUCLEOTIDE SEQUENCE</scope>
</reference>
<keyword evidence="2" id="KW-1185">Reference proteome</keyword>
<comment type="caution">
    <text evidence="1">The sequence shown here is derived from an EMBL/GenBank/DDBJ whole genome shotgun (WGS) entry which is preliminary data.</text>
</comment>
<evidence type="ECO:0000313" key="2">
    <source>
        <dbReference type="Proteomes" id="UP000689195"/>
    </source>
</evidence>
<organism evidence="1 2">
    <name type="scientific">Paramecium pentaurelia</name>
    <dbReference type="NCBI Taxonomy" id="43138"/>
    <lineage>
        <taxon>Eukaryota</taxon>
        <taxon>Sar</taxon>
        <taxon>Alveolata</taxon>
        <taxon>Ciliophora</taxon>
        <taxon>Intramacronucleata</taxon>
        <taxon>Oligohymenophorea</taxon>
        <taxon>Peniculida</taxon>
        <taxon>Parameciidae</taxon>
        <taxon>Paramecium</taxon>
    </lineage>
</organism>
<dbReference type="Proteomes" id="UP000689195">
    <property type="component" value="Unassembled WGS sequence"/>
</dbReference>